<dbReference type="Gene3D" id="2.120.10.30">
    <property type="entry name" value="TolB, C-terminal domain"/>
    <property type="match status" value="1"/>
</dbReference>
<dbReference type="SUPFAM" id="SSF63829">
    <property type="entry name" value="Calcium-dependent phosphotriesterase"/>
    <property type="match status" value="1"/>
</dbReference>
<evidence type="ECO:0008006" key="11">
    <source>
        <dbReference type="Google" id="ProtNLM"/>
    </source>
</evidence>
<evidence type="ECO:0000313" key="6">
    <source>
        <dbReference type="Proteomes" id="UP000305647"/>
    </source>
</evidence>
<dbReference type="EMBL" id="SPRH01000044">
    <property type="protein sequence ID" value="TIB97767.1"/>
    <property type="molecule type" value="Genomic_DNA"/>
</dbReference>
<dbReference type="Proteomes" id="UP000310685">
    <property type="component" value="Unassembled WGS sequence"/>
</dbReference>
<organism evidence="3 6">
    <name type="scientific">Wallemia mellicola</name>
    <dbReference type="NCBI Taxonomy" id="1708541"/>
    <lineage>
        <taxon>Eukaryota</taxon>
        <taxon>Fungi</taxon>
        <taxon>Dikarya</taxon>
        <taxon>Basidiomycota</taxon>
        <taxon>Wallemiomycotina</taxon>
        <taxon>Wallemiomycetes</taxon>
        <taxon>Wallemiales</taxon>
        <taxon>Wallemiaceae</taxon>
        <taxon>Wallemia</taxon>
    </lineage>
</organism>
<evidence type="ECO:0000313" key="9">
    <source>
        <dbReference type="Proteomes" id="UP000310685"/>
    </source>
</evidence>
<dbReference type="Proteomes" id="UP000309601">
    <property type="component" value="Unassembled WGS sequence"/>
</dbReference>
<evidence type="ECO:0000313" key="7">
    <source>
        <dbReference type="Proteomes" id="UP000307169"/>
    </source>
</evidence>
<gene>
    <name evidence="5" type="ORF">E3Q01_01584</name>
    <name evidence="4" type="ORF">E3Q02_03362</name>
    <name evidence="3" type="ORF">E3Q10_01999</name>
    <name evidence="2" type="ORF">E3Q17_03266</name>
    <name evidence="1" type="ORF">E3Q22_01906</name>
</gene>
<evidence type="ECO:0000313" key="10">
    <source>
        <dbReference type="Proteomes" id="UP000310708"/>
    </source>
</evidence>
<evidence type="ECO:0000313" key="1">
    <source>
        <dbReference type="EMBL" id="TIB80387.1"/>
    </source>
</evidence>
<protein>
    <recommendedName>
        <fullName evidence="11">Calcium-dependent phosphotriesterase</fullName>
    </recommendedName>
</protein>
<dbReference type="EMBL" id="SPRO01000017">
    <property type="protein sequence ID" value="TIC30684.1"/>
    <property type="molecule type" value="Genomic_DNA"/>
</dbReference>
<dbReference type="InterPro" id="IPR051288">
    <property type="entry name" value="Serum_paraoxonase/arylesterase"/>
</dbReference>
<comment type="caution">
    <text evidence="3">The sequence shown here is derived from an EMBL/GenBank/DDBJ whole genome shotgun (WGS) entry which is preliminary data.</text>
</comment>
<name>A0A4T0NGW3_9BASI</name>
<evidence type="ECO:0000313" key="8">
    <source>
        <dbReference type="Proteomes" id="UP000309601"/>
    </source>
</evidence>
<dbReference type="Proteomes" id="UP000307169">
    <property type="component" value="Unassembled WGS sequence"/>
</dbReference>
<evidence type="ECO:0000313" key="5">
    <source>
        <dbReference type="EMBL" id="TIC66690.1"/>
    </source>
</evidence>
<proteinExistence type="predicted"/>
<dbReference type="Proteomes" id="UP000305647">
    <property type="component" value="Unassembled WGS sequence"/>
</dbReference>
<dbReference type="AlphaFoldDB" id="A0A4T0NGW3"/>
<dbReference type="PANTHER" id="PTHR11799:SF12">
    <property type="entry name" value="PARAOXONASE-RELATED"/>
    <property type="match status" value="1"/>
</dbReference>
<dbReference type="Proteomes" id="UP000310708">
    <property type="component" value="Unassembled WGS sequence"/>
</dbReference>
<evidence type="ECO:0000313" key="4">
    <source>
        <dbReference type="EMBL" id="TIC62712.1"/>
    </source>
</evidence>
<evidence type="ECO:0000313" key="2">
    <source>
        <dbReference type="EMBL" id="TIB97767.1"/>
    </source>
</evidence>
<dbReference type="PANTHER" id="PTHR11799">
    <property type="entry name" value="PARAOXONASE"/>
    <property type="match status" value="1"/>
</dbReference>
<sequence length="393" mass="43743">MNIGIILPLVGLIIHGYQIFVGPRIALLGYRNKPVTNLRSQSCIPIPEFEGCEDIRYHPSGNALYLSCAPVESRLLWGPGHGVYKEQTNEDFIGKYDLATNKFSKMSMNTLPEGGLGTHGIDVVDNSDGSATIYLVNHAKNETGGPDFPTTETVEVYKTDKSSNKLTHVRSFNDQNVMYALNAVASDGKGGIYFTNDKPTRVWRGLIDQVLAITDFATSTLGHCNAEGECKSIGSFVSLNGIARIDDDHYVINQMNDGKPLVMERQPDDTLVQIQQFHLGSMMDNVSYDPINDELYIATMPQIHKFLKSQNNPYTERSPVRIYRLRKTEVSEASYKRIYGEPPAPGSTHYRWRAELILADDGTEVSTVTTVARANDKLYMSGYIHPTGYVCDI</sequence>
<accession>A0A4T0NGW3</accession>
<evidence type="ECO:0000313" key="3">
    <source>
        <dbReference type="EMBL" id="TIC30684.1"/>
    </source>
</evidence>
<dbReference type="EMBL" id="SPRC01000016">
    <property type="protein sequence ID" value="TIB80387.1"/>
    <property type="molecule type" value="Genomic_DNA"/>
</dbReference>
<dbReference type="EMBL" id="SPRX01000015">
    <property type="protein sequence ID" value="TIC66690.1"/>
    <property type="molecule type" value="Genomic_DNA"/>
</dbReference>
<dbReference type="EMBL" id="SPRW01000043">
    <property type="protein sequence ID" value="TIC62712.1"/>
    <property type="molecule type" value="Genomic_DNA"/>
</dbReference>
<reference evidence="6 7" key="1">
    <citation type="submission" date="2019-03" db="EMBL/GenBank/DDBJ databases">
        <title>Sequencing 25 genomes of Wallemia mellicola.</title>
        <authorList>
            <person name="Gostincar C."/>
        </authorList>
    </citation>
    <scope>NUCLEOTIDE SEQUENCE [LARGE SCALE GENOMIC DNA]</scope>
    <source>
        <strain evidence="2 7">EXF-1262</strain>
        <strain evidence="4 8">EXF-1274</strain>
        <strain evidence="1 9">EXF-6152</strain>
        <strain evidence="5 10">EXF-757</strain>
        <strain evidence="3 6">EXF-8738</strain>
    </source>
</reference>
<dbReference type="InterPro" id="IPR011042">
    <property type="entry name" value="6-blade_b-propeller_TolB-like"/>
</dbReference>